<proteinExistence type="predicted"/>
<dbReference type="Proteomes" id="UP000780801">
    <property type="component" value="Unassembled WGS sequence"/>
</dbReference>
<sequence length="288" mass="30786">MDHRMTAAELEFEAMLESRLEAITTRVQAFTSGTQSLFTETMDLSKTVQSKAQRLYYIEDYILRLQGKPGLPSQHFQQGGRQPRKHQFGIGNAEFEEAKMGVKTLRRKFQAAGVAVTTIGWWRHLKDKKATEAVANLEAVPIPSVPSTPSPPSSQPRSREAVSAAAVEGMSDAGGPAKLTIDTSAPVAPASFEAGESPEASAPAAPMKGIMTPSAIKKRNTLPLQQIFYSPTAATPAKGLHSHYVNSPSTERAHPSLGLFSPPMSPNGPGGAANENAVSLMRGLSLHS</sequence>
<keyword evidence="3" id="KW-1185">Reference proteome</keyword>
<feature type="region of interest" description="Disordered" evidence="1">
    <location>
        <begin position="141"/>
        <end position="171"/>
    </location>
</feature>
<evidence type="ECO:0000313" key="2">
    <source>
        <dbReference type="EMBL" id="KAF9584099.1"/>
    </source>
</evidence>
<accession>A0A9P6FZ46</accession>
<reference evidence="2" key="1">
    <citation type="journal article" date="2020" name="Fungal Divers.">
        <title>Resolving the Mortierellaceae phylogeny through synthesis of multi-gene phylogenetics and phylogenomics.</title>
        <authorList>
            <person name="Vandepol N."/>
            <person name="Liber J."/>
            <person name="Desiro A."/>
            <person name="Na H."/>
            <person name="Kennedy M."/>
            <person name="Barry K."/>
            <person name="Grigoriev I.V."/>
            <person name="Miller A.N."/>
            <person name="O'Donnell K."/>
            <person name="Stajich J.E."/>
            <person name="Bonito G."/>
        </authorList>
    </citation>
    <scope>NUCLEOTIDE SEQUENCE</scope>
    <source>
        <strain evidence="2">KOD1015</strain>
    </source>
</reference>
<dbReference type="AlphaFoldDB" id="A0A9P6FZ46"/>
<dbReference type="EMBL" id="JAABOA010000502">
    <property type="protein sequence ID" value="KAF9584099.1"/>
    <property type="molecule type" value="Genomic_DNA"/>
</dbReference>
<name>A0A9P6FZ46_9FUNG</name>
<gene>
    <name evidence="2" type="ORF">BGW38_007594</name>
</gene>
<organism evidence="2 3">
    <name type="scientific">Lunasporangiospora selenospora</name>
    <dbReference type="NCBI Taxonomy" id="979761"/>
    <lineage>
        <taxon>Eukaryota</taxon>
        <taxon>Fungi</taxon>
        <taxon>Fungi incertae sedis</taxon>
        <taxon>Mucoromycota</taxon>
        <taxon>Mortierellomycotina</taxon>
        <taxon>Mortierellomycetes</taxon>
        <taxon>Mortierellales</taxon>
        <taxon>Mortierellaceae</taxon>
        <taxon>Lunasporangiospora</taxon>
    </lineage>
</organism>
<dbReference type="OrthoDB" id="2407601at2759"/>
<evidence type="ECO:0000313" key="3">
    <source>
        <dbReference type="Proteomes" id="UP000780801"/>
    </source>
</evidence>
<comment type="caution">
    <text evidence="2">The sequence shown here is derived from an EMBL/GenBank/DDBJ whole genome shotgun (WGS) entry which is preliminary data.</text>
</comment>
<protein>
    <submittedName>
        <fullName evidence="2">Uncharacterized protein</fullName>
    </submittedName>
</protein>
<evidence type="ECO:0000256" key="1">
    <source>
        <dbReference type="SAM" id="MobiDB-lite"/>
    </source>
</evidence>
<feature type="region of interest" description="Disordered" evidence="1">
    <location>
        <begin position="238"/>
        <end position="274"/>
    </location>
</feature>
<feature type="compositionally biased region" description="Pro residues" evidence="1">
    <location>
        <begin position="143"/>
        <end position="154"/>
    </location>
</feature>